<keyword evidence="2" id="KW-1185">Reference proteome</keyword>
<dbReference type="EMBL" id="MU275911">
    <property type="protein sequence ID" value="KAI0047089.1"/>
    <property type="molecule type" value="Genomic_DNA"/>
</dbReference>
<protein>
    <submittedName>
        <fullName evidence="1">Uncharacterized protein</fullName>
    </submittedName>
</protein>
<name>A0ACB8RSD6_9AGAM</name>
<organism evidence="1 2">
    <name type="scientific">Auriscalpium vulgare</name>
    <dbReference type="NCBI Taxonomy" id="40419"/>
    <lineage>
        <taxon>Eukaryota</taxon>
        <taxon>Fungi</taxon>
        <taxon>Dikarya</taxon>
        <taxon>Basidiomycota</taxon>
        <taxon>Agaricomycotina</taxon>
        <taxon>Agaricomycetes</taxon>
        <taxon>Russulales</taxon>
        <taxon>Auriscalpiaceae</taxon>
        <taxon>Auriscalpium</taxon>
    </lineage>
</organism>
<accession>A0ACB8RSD6</accession>
<evidence type="ECO:0000313" key="2">
    <source>
        <dbReference type="Proteomes" id="UP000814033"/>
    </source>
</evidence>
<sequence>MYLQNISELLAGYDEKALYYAARITLANLRLRALLPDSRPPYFTLFANETLTALRYLSSLKTAGHVPLTIVSARDALLEATASGAEGWNFNQFSVNLESEKYAKFEGSLEPDLWWEDTFDVASRRAKEVNVSLEDVRNAWGYQHWPTSPRDAPYQTIAPALLAPPPTLDRRIRKRDDDQDDDEDEYEDEDEHELASLDDTYSPRSAKRWGKRPRTSSLRPVSTAPRKLADSENEHELPADAIVVAIKKTGRAGRNRYLIGTTSSPRMAVQCDGCFAAGDFPCIAGTTDHCTLCSMRRQVCHPRQSSALTAPTSEHTPAAQVAEKTARRQTPVEHTELDRATWANLRKRFLSGEFDIRPKPARLPSESKVSRQGDTPTERTELAKKDSEVLPRFDPRPARRISESEASKCSDHVVIARMESTATPGVIDIYCVGHSILERQCRVACTTCSTAGLLCLVNEPSGRGCKLCVAMGVPCDPSADADAGASTDAGPSKPAAPVPSEPVARPVTIKHATQPVPSSNVIPRFVLDEETFPADRVVAELTMRGGMTRRYLLGTQASPRRTVECAMCRTAGVPCLVYLHGTRIPAKGCTLCSLRRTSCVPADTVEQPEQAAGTSLRSGQKAAAAVPDVEQDIRPRKLGDAEDEKKFGANVIVAHVKKPSPRVGYFRYVLGVYGAPINEVECETCHYAETQEGTRCPCLRGGKNNKGCVLCAVRTMPCIPYTPRAAQPPASMIEAQAFLPAVSHRRTDEDGSVIPESPIDVDDPDSRAGSPVLGLTGADDNAGPNDLGLPPEVADEPPRDIAQATVPAPVAVAPPEAPAEHDLDADGLSPAMVNLVKREARRALHDALLEAAATVVGMLFPDN</sequence>
<reference evidence="1" key="1">
    <citation type="submission" date="2021-02" db="EMBL/GenBank/DDBJ databases">
        <authorList>
            <consortium name="DOE Joint Genome Institute"/>
            <person name="Ahrendt S."/>
            <person name="Looney B.P."/>
            <person name="Miyauchi S."/>
            <person name="Morin E."/>
            <person name="Drula E."/>
            <person name="Courty P.E."/>
            <person name="Chicoki N."/>
            <person name="Fauchery L."/>
            <person name="Kohler A."/>
            <person name="Kuo A."/>
            <person name="Labutti K."/>
            <person name="Pangilinan J."/>
            <person name="Lipzen A."/>
            <person name="Riley R."/>
            <person name="Andreopoulos W."/>
            <person name="He G."/>
            <person name="Johnson J."/>
            <person name="Barry K.W."/>
            <person name="Grigoriev I.V."/>
            <person name="Nagy L."/>
            <person name="Hibbett D."/>
            <person name="Henrissat B."/>
            <person name="Matheny P.B."/>
            <person name="Labbe J."/>
            <person name="Martin F."/>
        </authorList>
    </citation>
    <scope>NUCLEOTIDE SEQUENCE</scope>
    <source>
        <strain evidence="1">FP105234-sp</strain>
    </source>
</reference>
<comment type="caution">
    <text evidence="1">The sequence shown here is derived from an EMBL/GenBank/DDBJ whole genome shotgun (WGS) entry which is preliminary data.</text>
</comment>
<evidence type="ECO:0000313" key="1">
    <source>
        <dbReference type="EMBL" id="KAI0047089.1"/>
    </source>
</evidence>
<dbReference type="Proteomes" id="UP000814033">
    <property type="component" value="Unassembled WGS sequence"/>
</dbReference>
<proteinExistence type="predicted"/>
<reference evidence="1" key="2">
    <citation type="journal article" date="2022" name="New Phytol.">
        <title>Evolutionary transition to the ectomycorrhizal habit in the genomes of a hyperdiverse lineage of mushroom-forming fungi.</title>
        <authorList>
            <person name="Looney B."/>
            <person name="Miyauchi S."/>
            <person name="Morin E."/>
            <person name="Drula E."/>
            <person name="Courty P.E."/>
            <person name="Kohler A."/>
            <person name="Kuo A."/>
            <person name="LaButti K."/>
            <person name="Pangilinan J."/>
            <person name="Lipzen A."/>
            <person name="Riley R."/>
            <person name="Andreopoulos W."/>
            <person name="He G."/>
            <person name="Johnson J."/>
            <person name="Nolan M."/>
            <person name="Tritt A."/>
            <person name="Barry K.W."/>
            <person name="Grigoriev I.V."/>
            <person name="Nagy L.G."/>
            <person name="Hibbett D."/>
            <person name="Henrissat B."/>
            <person name="Matheny P.B."/>
            <person name="Labbe J."/>
            <person name="Martin F.M."/>
        </authorList>
    </citation>
    <scope>NUCLEOTIDE SEQUENCE</scope>
    <source>
        <strain evidence="1">FP105234-sp</strain>
    </source>
</reference>
<gene>
    <name evidence="1" type="ORF">FA95DRAFT_1559438</name>
</gene>